<dbReference type="InterPro" id="IPR051681">
    <property type="entry name" value="Ser/Thr_Kinases-Pseudokinases"/>
</dbReference>
<dbReference type="EMBL" id="JEMT01030156">
    <property type="protein sequence ID" value="EXX50207.1"/>
    <property type="molecule type" value="Genomic_DNA"/>
</dbReference>
<comment type="caution">
    <text evidence="2">The sequence shown here is derived from an EMBL/GenBank/DDBJ whole genome shotgun (WGS) entry which is preliminary data.</text>
</comment>
<accession>A0A015HZY1</accession>
<dbReference type="OrthoDB" id="10252171at2759"/>
<evidence type="ECO:0000313" key="3">
    <source>
        <dbReference type="Proteomes" id="UP000022910"/>
    </source>
</evidence>
<dbReference type="Proteomes" id="UP000022910">
    <property type="component" value="Unassembled WGS sequence"/>
</dbReference>
<organism evidence="2 3">
    <name type="scientific">Rhizophagus irregularis (strain DAOM 197198w)</name>
    <name type="common">Glomus intraradices</name>
    <dbReference type="NCBI Taxonomy" id="1432141"/>
    <lineage>
        <taxon>Eukaryota</taxon>
        <taxon>Fungi</taxon>
        <taxon>Fungi incertae sedis</taxon>
        <taxon>Mucoromycota</taxon>
        <taxon>Glomeromycotina</taxon>
        <taxon>Glomeromycetes</taxon>
        <taxon>Glomerales</taxon>
        <taxon>Glomeraceae</taxon>
        <taxon>Rhizophagus</taxon>
    </lineage>
</organism>
<dbReference type="Gene3D" id="1.10.510.10">
    <property type="entry name" value="Transferase(Phosphotransferase) domain 1"/>
    <property type="match status" value="1"/>
</dbReference>
<feature type="domain" description="Protein kinase" evidence="1">
    <location>
        <begin position="810"/>
        <end position="1082"/>
    </location>
</feature>
<gene>
    <name evidence="2" type="ORF">RirG_272950</name>
</gene>
<name>A0A015HZY1_RHIIW</name>
<keyword evidence="3" id="KW-1185">Reference proteome</keyword>
<dbReference type="SUPFAM" id="SSF56112">
    <property type="entry name" value="Protein kinase-like (PK-like)"/>
    <property type="match status" value="1"/>
</dbReference>
<dbReference type="AlphaFoldDB" id="A0A015HZY1"/>
<dbReference type="PANTHER" id="PTHR44329">
    <property type="entry name" value="SERINE/THREONINE-PROTEIN KINASE TNNI3K-RELATED"/>
    <property type="match status" value="1"/>
</dbReference>
<proteinExistence type="predicted"/>
<dbReference type="Pfam" id="PF07714">
    <property type="entry name" value="PK_Tyr_Ser-Thr"/>
    <property type="match status" value="1"/>
</dbReference>
<sequence length="1163" mass="138202">MDLDFADCGDLTIGKEIIEGNFINWTSGNEIIDDYIQENQSEYDGHGAVFGWIPYNELIDIKEIEDNRLTTAILKNGSLYYSKDEKKWIRESHVNVVLRFLCNPYNTDEFKKKVESRLTYNCYGISQNPDTEDYILVYNINYYDHCEKCNNYIRWCGQCEVNFLKANFINWTSGNEIIDNYIQEKQLKCEYRKTIFEWIPYREFIYIEERGDNCLTTAIWKNGPSSYDKYFEKKLKKESSYEKVVLRFLYDLEIITDEFSNKAKSYLSEDEYGNSLNYGISQNPDTNVYIFVSRGDCLKYYCEKCGNGYYAKKWCKQCQINQLKSNFANWTSGNEKIDEFIQKMQSEINKYDDVIFEWIPYNEFIEIKEIEDNYLTFAIWKKGQLSYNTYEKKWIRKSCEKKVYLKYLHNSQDITDTLLNMADKLGISQNPDTKVYILVCDSYYYCEKCGNKYEDSSYKWCKQCLINQLKNEITSWTSGNEKIDDFIQKMQLKVNKYDDVIFEWIPYNVLIGIKEINNGDNDFATAIWKDGHLYHDTNIKEWIRKSYEKVVLKFLYDLQNFTDEFLNKVESYLANKLVFGISQNPDTKIYILVFSYNYLEYYCEKCGNKYEHVWCKQWCEQCQINLLKNNFINWTSRNEKIDNFIQKMQLKIKDHDNVIIEWIPYNELIEIKKINGSDKFSTAIWKNGPLYYRRLHKKYKRKLNENVLLKYLNNNTFLKEIEYSIEESYGVSQNPNTNDFILVLQPKYYCEHCGKKYNHQFEIVNKSCVLCQTNHENKKINELIQEIKLSIDHNSSKSNLIFEWIPYDQFDNIKEIGKGGFSTVYSAIWKNGLLYYDDDLFDDEKWIRNSNTKVALKCLHNSQNALDEFINEVKAYPRQKINNILKIYGISQNPSTKEYIMVLEYAEGGNFNDYFNKNYENFNWFNGLKILTNIIEGLSKIHQKQMVHRDFHIGNILFIDNNYNACISDLGLSKKIDDINETSIYGVMPYVAPEVLKGKPYTYTADIYSFGMIMYVMATGRQPFINYAHDEVLVLNICNGIRPEINEKITPKCYIDLMKMCWDSNPDNRPNSLEIKEMIELFCNSLDQEFEKKEQQHYKIEEQFKETQDNRKENLSSIKINQLPSHKQAIYTSRLLNPFTKSLPKHDDNINNNTVEIIDFTNL</sequence>
<reference evidence="2 3" key="1">
    <citation type="submission" date="2014-02" db="EMBL/GenBank/DDBJ databases">
        <title>Single nucleus genome sequencing reveals high similarity among nuclei of an endomycorrhizal fungus.</title>
        <authorList>
            <person name="Lin K."/>
            <person name="Geurts R."/>
            <person name="Zhang Z."/>
            <person name="Limpens E."/>
            <person name="Saunders D.G."/>
            <person name="Mu D."/>
            <person name="Pang E."/>
            <person name="Cao H."/>
            <person name="Cha H."/>
            <person name="Lin T."/>
            <person name="Zhou Q."/>
            <person name="Shang Y."/>
            <person name="Li Y."/>
            <person name="Ivanov S."/>
            <person name="Sharma T."/>
            <person name="Velzen R.V."/>
            <person name="Ruijter N.D."/>
            <person name="Aanen D.K."/>
            <person name="Win J."/>
            <person name="Kamoun S."/>
            <person name="Bisseling T."/>
            <person name="Huang S."/>
        </authorList>
    </citation>
    <scope>NUCLEOTIDE SEQUENCE [LARGE SCALE GENOMIC DNA]</scope>
    <source>
        <strain evidence="3">DAOM197198w</strain>
    </source>
</reference>
<dbReference type="GO" id="GO:0005524">
    <property type="term" value="F:ATP binding"/>
    <property type="evidence" value="ECO:0007669"/>
    <property type="project" value="InterPro"/>
</dbReference>
<dbReference type="PROSITE" id="PS50011">
    <property type="entry name" value="PROTEIN_KINASE_DOM"/>
    <property type="match status" value="1"/>
</dbReference>
<dbReference type="InterPro" id="IPR001245">
    <property type="entry name" value="Ser-Thr/Tyr_kinase_cat_dom"/>
</dbReference>
<evidence type="ECO:0000313" key="2">
    <source>
        <dbReference type="EMBL" id="EXX50207.1"/>
    </source>
</evidence>
<dbReference type="HOGENOM" id="CLU_000288_7_8_1"/>
<dbReference type="InterPro" id="IPR000719">
    <property type="entry name" value="Prot_kinase_dom"/>
</dbReference>
<protein>
    <submittedName>
        <fullName evidence="2">Ste11p</fullName>
    </submittedName>
</protein>
<evidence type="ECO:0000259" key="1">
    <source>
        <dbReference type="PROSITE" id="PS50011"/>
    </source>
</evidence>
<dbReference type="InterPro" id="IPR011009">
    <property type="entry name" value="Kinase-like_dom_sf"/>
</dbReference>
<dbReference type="GO" id="GO:0004674">
    <property type="term" value="F:protein serine/threonine kinase activity"/>
    <property type="evidence" value="ECO:0007669"/>
    <property type="project" value="TreeGrafter"/>
</dbReference>